<keyword evidence="4" id="KW-0862">Zinc</keyword>
<dbReference type="FunFam" id="3.90.180.10:FF:000067">
    <property type="entry name" value="alcohol dehydrogenase 1-like isoform X1"/>
    <property type="match status" value="1"/>
</dbReference>
<dbReference type="InterPro" id="IPR013149">
    <property type="entry name" value="ADH-like_C"/>
</dbReference>
<dbReference type="Pfam" id="PF08240">
    <property type="entry name" value="ADH_N"/>
    <property type="match status" value="1"/>
</dbReference>
<comment type="subunit">
    <text evidence="2">Homodimer.</text>
</comment>
<dbReference type="SUPFAM" id="SSF51735">
    <property type="entry name" value="NAD(P)-binding Rossmann-fold domains"/>
    <property type="match status" value="1"/>
</dbReference>
<keyword evidence="3" id="KW-0479">Metal-binding</keyword>
<sequence length="368" mass="39752">MTTTNSHVITCKGIVSWGKGEPLKVEEIQVEPPKSNEVRVKMLYASVCRTDLLFANGFSIPAFPRSIGEGVTGLREGDLVIPAYIADCKTCETCMSEKTNLCLKYPLSYNGLMQDGSSRMSIRGQTAYHAFSCSTWCQYLVINVNFLLKIDPKTPLPNASFLSCGFSTGYGATWKEAMVQNGSSVAVFGLGAVGLGAIKGAKSHGAIKVIGIDNNPMKAAKGRAFGMTNFINPGESDKSIAELVKDLTAGMGVDYSFECTGVPPLINEAIQSTKLGTGKIIQMGVEEPNVNINIIGLLIGRTLKGSIFGGLKAKTNLPIIYSKCKNREIQLDELLSHEIKLEEVSKVFELLKQPDCVKILIKILSLLL</sequence>
<dbReference type="InterPro" id="IPR011032">
    <property type="entry name" value="GroES-like_sf"/>
</dbReference>
<evidence type="ECO:0000313" key="11">
    <source>
        <dbReference type="Proteomes" id="UP000322667"/>
    </source>
</evidence>
<evidence type="ECO:0000256" key="6">
    <source>
        <dbReference type="ARBA" id="ARBA00023027"/>
    </source>
</evidence>
<feature type="domain" description="Alcohol dehydrogenase-like N-terminal" evidence="9">
    <location>
        <begin position="35"/>
        <end position="150"/>
    </location>
</feature>
<dbReference type="GO" id="GO:0008270">
    <property type="term" value="F:zinc ion binding"/>
    <property type="evidence" value="ECO:0007669"/>
    <property type="project" value="TreeGrafter"/>
</dbReference>
<evidence type="ECO:0000256" key="2">
    <source>
        <dbReference type="ARBA" id="ARBA00011738"/>
    </source>
</evidence>
<reference evidence="10 11" key="1">
    <citation type="submission" date="2019-07" db="EMBL/GenBank/DDBJ databases">
        <title>WGS assembly of Gossypium tomentosum.</title>
        <authorList>
            <person name="Chen Z.J."/>
            <person name="Sreedasyam A."/>
            <person name="Ando A."/>
            <person name="Song Q."/>
            <person name="De L."/>
            <person name="Hulse-Kemp A."/>
            <person name="Ding M."/>
            <person name="Ye W."/>
            <person name="Kirkbride R."/>
            <person name="Jenkins J."/>
            <person name="Plott C."/>
            <person name="Lovell J."/>
            <person name="Lin Y.-M."/>
            <person name="Vaughn R."/>
            <person name="Liu B."/>
            <person name="Li W."/>
            <person name="Simpson S."/>
            <person name="Scheffler B."/>
            <person name="Saski C."/>
            <person name="Grover C."/>
            <person name="Hu G."/>
            <person name="Conover J."/>
            <person name="Carlson J."/>
            <person name="Shu S."/>
            <person name="Boston L."/>
            <person name="Williams M."/>
            <person name="Peterson D."/>
            <person name="Mcgee K."/>
            <person name="Jones D."/>
            <person name="Wendel J."/>
            <person name="Stelly D."/>
            <person name="Grimwood J."/>
            <person name="Schmutz J."/>
        </authorList>
    </citation>
    <scope>NUCLEOTIDE SEQUENCE [LARGE SCALE GENOMIC DNA]</scope>
    <source>
        <strain evidence="10">7179.01</strain>
    </source>
</reference>
<evidence type="ECO:0000256" key="4">
    <source>
        <dbReference type="ARBA" id="ARBA00022833"/>
    </source>
</evidence>
<protein>
    <recommendedName>
        <fullName evidence="12">Enoyl reductase (ER) domain-containing protein</fullName>
    </recommendedName>
</protein>
<keyword evidence="11" id="KW-1185">Reference proteome</keyword>
<evidence type="ECO:0000259" key="9">
    <source>
        <dbReference type="Pfam" id="PF08240"/>
    </source>
</evidence>
<name>A0A5D2LL75_GOSTO</name>
<evidence type="ECO:0008006" key="12">
    <source>
        <dbReference type="Google" id="ProtNLM"/>
    </source>
</evidence>
<evidence type="ECO:0000313" key="10">
    <source>
        <dbReference type="EMBL" id="TYH79414.1"/>
    </source>
</evidence>
<dbReference type="SUPFAM" id="SSF50129">
    <property type="entry name" value="GroES-like"/>
    <property type="match status" value="1"/>
</dbReference>
<dbReference type="FunFam" id="3.40.50.720:FF:000003">
    <property type="entry name" value="S-(hydroxymethyl)glutathione dehydrogenase"/>
    <property type="match status" value="1"/>
</dbReference>
<dbReference type="Proteomes" id="UP000322667">
    <property type="component" value="Chromosome D03"/>
</dbReference>
<accession>A0A5D2LL75</accession>
<evidence type="ECO:0000256" key="7">
    <source>
        <dbReference type="ARBA" id="ARBA00060764"/>
    </source>
</evidence>
<dbReference type="Gene3D" id="3.40.50.720">
    <property type="entry name" value="NAD(P)-binding Rossmann-like Domain"/>
    <property type="match status" value="1"/>
</dbReference>
<dbReference type="EMBL" id="CM017625">
    <property type="protein sequence ID" value="TYH79414.1"/>
    <property type="molecule type" value="Genomic_DNA"/>
</dbReference>
<evidence type="ECO:0000256" key="1">
    <source>
        <dbReference type="ARBA" id="ARBA00001947"/>
    </source>
</evidence>
<feature type="domain" description="Alcohol dehydrogenase-like C-terminal" evidence="8">
    <location>
        <begin position="192"/>
        <end position="310"/>
    </location>
</feature>
<dbReference type="Pfam" id="PF00107">
    <property type="entry name" value="ADH_zinc_N"/>
    <property type="match status" value="1"/>
</dbReference>
<dbReference type="PANTHER" id="PTHR43880:SF38">
    <property type="entry name" value="ALCOHOL DEHYDROGENASE-RELATED"/>
    <property type="match status" value="1"/>
</dbReference>
<dbReference type="InterPro" id="IPR013154">
    <property type="entry name" value="ADH-like_N"/>
</dbReference>
<organism evidence="10 11">
    <name type="scientific">Gossypium tomentosum</name>
    <name type="common">Hawaiian cotton</name>
    <name type="synonym">Gossypium sandvicense</name>
    <dbReference type="NCBI Taxonomy" id="34277"/>
    <lineage>
        <taxon>Eukaryota</taxon>
        <taxon>Viridiplantae</taxon>
        <taxon>Streptophyta</taxon>
        <taxon>Embryophyta</taxon>
        <taxon>Tracheophyta</taxon>
        <taxon>Spermatophyta</taxon>
        <taxon>Magnoliopsida</taxon>
        <taxon>eudicotyledons</taxon>
        <taxon>Gunneridae</taxon>
        <taxon>Pentapetalae</taxon>
        <taxon>rosids</taxon>
        <taxon>malvids</taxon>
        <taxon>Malvales</taxon>
        <taxon>Malvaceae</taxon>
        <taxon>Malvoideae</taxon>
        <taxon>Gossypium</taxon>
    </lineage>
</organism>
<dbReference type="GO" id="GO:0046294">
    <property type="term" value="P:formaldehyde catabolic process"/>
    <property type="evidence" value="ECO:0007669"/>
    <property type="project" value="TreeGrafter"/>
</dbReference>
<gene>
    <name evidence="10" type="ORF">ES332_D03G062400v1</name>
</gene>
<dbReference type="Gene3D" id="3.90.180.10">
    <property type="entry name" value="Medium-chain alcohol dehydrogenases, catalytic domain"/>
    <property type="match status" value="1"/>
</dbReference>
<dbReference type="GO" id="GO:0005829">
    <property type="term" value="C:cytosol"/>
    <property type="evidence" value="ECO:0007669"/>
    <property type="project" value="TreeGrafter"/>
</dbReference>
<keyword evidence="5" id="KW-0560">Oxidoreductase</keyword>
<evidence type="ECO:0000256" key="5">
    <source>
        <dbReference type="ARBA" id="ARBA00023002"/>
    </source>
</evidence>
<comment type="cofactor">
    <cofactor evidence="1">
        <name>Zn(2+)</name>
        <dbReference type="ChEBI" id="CHEBI:29105"/>
    </cofactor>
</comment>
<dbReference type="AlphaFoldDB" id="A0A5D2LL75"/>
<comment type="similarity">
    <text evidence="7">Belongs to the zinc-containing alcohol dehydrogenase family. Class-IV subfamily.</text>
</comment>
<dbReference type="InterPro" id="IPR036291">
    <property type="entry name" value="NAD(P)-bd_dom_sf"/>
</dbReference>
<proteinExistence type="inferred from homology"/>
<evidence type="ECO:0000256" key="3">
    <source>
        <dbReference type="ARBA" id="ARBA00022723"/>
    </source>
</evidence>
<evidence type="ECO:0000259" key="8">
    <source>
        <dbReference type="Pfam" id="PF00107"/>
    </source>
</evidence>
<feature type="non-terminal residue" evidence="10">
    <location>
        <position position="368"/>
    </location>
</feature>
<dbReference type="GO" id="GO:0051903">
    <property type="term" value="F:S-(hydroxymethyl)glutathione dehydrogenase [NAD(P)+] activity"/>
    <property type="evidence" value="ECO:0007669"/>
    <property type="project" value="TreeGrafter"/>
</dbReference>
<dbReference type="PANTHER" id="PTHR43880">
    <property type="entry name" value="ALCOHOL DEHYDROGENASE"/>
    <property type="match status" value="1"/>
</dbReference>
<keyword evidence="6" id="KW-0520">NAD</keyword>